<protein>
    <recommendedName>
        <fullName evidence="6">Major facilitator superfamily (MFS) profile domain-containing protein</fullName>
    </recommendedName>
</protein>
<dbReference type="OrthoDB" id="3066029at2759"/>
<evidence type="ECO:0000256" key="5">
    <source>
        <dbReference type="SAM" id="Phobius"/>
    </source>
</evidence>
<dbReference type="SUPFAM" id="SSF103473">
    <property type="entry name" value="MFS general substrate transporter"/>
    <property type="match status" value="1"/>
</dbReference>
<proteinExistence type="predicted"/>
<keyword evidence="3 5" id="KW-1133">Transmembrane helix</keyword>
<evidence type="ECO:0000256" key="1">
    <source>
        <dbReference type="ARBA" id="ARBA00004141"/>
    </source>
</evidence>
<dbReference type="STRING" id="93625.A0A409WQC8"/>
<feature type="transmembrane region" description="Helical" evidence="5">
    <location>
        <begin position="157"/>
        <end position="181"/>
    </location>
</feature>
<evidence type="ECO:0000256" key="2">
    <source>
        <dbReference type="ARBA" id="ARBA00022692"/>
    </source>
</evidence>
<comment type="caution">
    <text evidence="7">The sequence shown here is derived from an EMBL/GenBank/DDBJ whole genome shotgun (WGS) entry which is preliminary data.</text>
</comment>
<dbReference type="PANTHER" id="PTHR23502">
    <property type="entry name" value="MAJOR FACILITATOR SUPERFAMILY"/>
    <property type="match status" value="1"/>
</dbReference>
<dbReference type="InterPro" id="IPR036259">
    <property type="entry name" value="MFS_trans_sf"/>
</dbReference>
<feature type="transmembrane region" description="Helical" evidence="5">
    <location>
        <begin position="188"/>
        <end position="205"/>
    </location>
</feature>
<feature type="domain" description="Major facilitator superfamily (MFS) profile" evidence="6">
    <location>
        <begin position="31"/>
        <end position="434"/>
    </location>
</feature>
<dbReference type="InterPro" id="IPR011701">
    <property type="entry name" value="MFS"/>
</dbReference>
<dbReference type="InterPro" id="IPR020846">
    <property type="entry name" value="MFS_dom"/>
</dbReference>
<dbReference type="AlphaFoldDB" id="A0A409WQC8"/>
<feature type="transmembrane region" description="Helical" evidence="5">
    <location>
        <begin position="324"/>
        <end position="353"/>
    </location>
</feature>
<dbReference type="PROSITE" id="PS50850">
    <property type="entry name" value="MFS"/>
    <property type="match status" value="1"/>
</dbReference>
<gene>
    <name evidence="7" type="ORF">CVT25_001822</name>
</gene>
<evidence type="ECO:0000313" key="8">
    <source>
        <dbReference type="Proteomes" id="UP000283269"/>
    </source>
</evidence>
<evidence type="ECO:0000259" key="6">
    <source>
        <dbReference type="PROSITE" id="PS50850"/>
    </source>
</evidence>
<dbReference type="Gene3D" id="1.20.1250.20">
    <property type="entry name" value="MFS general substrate transporter like domains"/>
    <property type="match status" value="1"/>
</dbReference>
<comment type="subcellular location">
    <subcellularLocation>
        <location evidence="1">Membrane</location>
        <topology evidence="1">Multi-pass membrane protein</topology>
    </subcellularLocation>
</comment>
<sequence length="434" mass="47084">MSTEETPLLADGVETHNDVYRRFSPRRKKAIIGMVSGCGLIPFFVTGTFTPSISQIARDLDTTGSVVNYAISVSWIAASLGGLIGGSYSTFYGRRVIYTFSLPIVALGSIGVATSRDVPSLLFWRFFQSLGASPSQVLGAGVIGDVYKLEERGRAMAIFFATCLIGPSLAPIAGGWVTFYYSWRTMQASLGAVAFISFVFMFTFFPETSQPGTRGIDKLRTQNGPDSQNKKIGFVFINPFRLMLLLRSPNLLAISVILSASLMTVFAGAIVVGRISDYTVIKWRKKRGGIWYPEDRLRAAIVPMAILVPISLIAYGVVNHFVDGQLGLTICLACLFLNGLGVEMAFGPCAAYLIDVMHSRSAEALAANSGLRSILVATGIAFVLPMINHFGIAITNTIFALNTWIAFGLLCCIIKYGDQMRAWIDVGFSTTDNN</sequence>
<evidence type="ECO:0000256" key="3">
    <source>
        <dbReference type="ARBA" id="ARBA00022989"/>
    </source>
</evidence>
<accession>A0A409WQC8</accession>
<reference evidence="7 8" key="1">
    <citation type="journal article" date="2018" name="Evol. Lett.">
        <title>Horizontal gene cluster transfer increased hallucinogenic mushroom diversity.</title>
        <authorList>
            <person name="Reynolds H.T."/>
            <person name="Vijayakumar V."/>
            <person name="Gluck-Thaler E."/>
            <person name="Korotkin H.B."/>
            <person name="Matheny P.B."/>
            <person name="Slot J.C."/>
        </authorList>
    </citation>
    <scope>NUCLEOTIDE SEQUENCE [LARGE SCALE GENOMIC DNA]</scope>
    <source>
        <strain evidence="7 8">2631</strain>
    </source>
</reference>
<feature type="transmembrane region" description="Helical" evidence="5">
    <location>
        <begin position="251"/>
        <end position="276"/>
    </location>
</feature>
<dbReference type="InParanoid" id="A0A409WQC8"/>
<dbReference type="Pfam" id="PF07690">
    <property type="entry name" value="MFS_1"/>
    <property type="match status" value="1"/>
</dbReference>
<feature type="transmembrane region" description="Helical" evidence="5">
    <location>
        <begin position="365"/>
        <end position="384"/>
    </location>
</feature>
<feature type="transmembrane region" description="Helical" evidence="5">
    <location>
        <begin position="66"/>
        <end position="84"/>
    </location>
</feature>
<keyword evidence="2 5" id="KW-0812">Transmembrane</keyword>
<keyword evidence="8" id="KW-1185">Reference proteome</keyword>
<feature type="transmembrane region" description="Helical" evidence="5">
    <location>
        <begin position="390"/>
        <end position="414"/>
    </location>
</feature>
<dbReference type="GO" id="GO:0022857">
    <property type="term" value="F:transmembrane transporter activity"/>
    <property type="evidence" value="ECO:0007669"/>
    <property type="project" value="InterPro"/>
</dbReference>
<dbReference type="Proteomes" id="UP000283269">
    <property type="component" value="Unassembled WGS sequence"/>
</dbReference>
<dbReference type="EMBL" id="NHYD01003312">
    <property type="protein sequence ID" value="PPQ80690.1"/>
    <property type="molecule type" value="Genomic_DNA"/>
</dbReference>
<keyword evidence="4 5" id="KW-0472">Membrane</keyword>
<dbReference type="GO" id="GO:0005886">
    <property type="term" value="C:plasma membrane"/>
    <property type="evidence" value="ECO:0007669"/>
    <property type="project" value="TreeGrafter"/>
</dbReference>
<feature type="transmembrane region" description="Helical" evidence="5">
    <location>
        <begin position="30"/>
        <end position="54"/>
    </location>
</feature>
<evidence type="ECO:0000256" key="4">
    <source>
        <dbReference type="ARBA" id="ARBA00023136"/>
    </source>
</evidence>
<evidence type="ECO:0000313" key="7">
    <source>
        <dbReference type="EMBL" id="PPQ80690.1"/>
    </source>
</evidence>
<dbReference type="PANTHER" id="PTHR23502:SF64">
    <property type="entry name" value="TRANSPORTER, PUTATIVE (AFU_ORTHOLOGUE AFUA_3G11760)-RELATED"/>
    <property type="match status" value="1"/>
</dbReference>
<feature type="transmembrane region" description="Helical" evidence="5">
    <location>
        <begin position="297"/>
        <end position="318"/>
    </location>
</feature>
<feature type="transmembrane region" description="Helical" evidence="5">
    <location>
        <begin position="96"/>
        <end position="114"/>
    </location>
</feature>
<name>A0A409WQC8_PSICY</name>
<organism evidence="7 8">
    <name type="scientific">Psilocybe cyanescens</name>
    <dbReference type="NCBI Taxonomy" id="93625"/>
    <lineage>
        <taxon>Eukaryota</taxon>
        <taxon>Fungi</taxon>
        <taxon>Dikarya</taxon>
        <taxon>Basidiomycota</taxon>
        <taxon>Agaricomycotina</taxon>
        <taxon>Agaricomycetes</taxon>
        <taxon>Agaricomycetidae</taxon>
        <taxon>Agaricales</taxon>
        <taxon>Agaricineae</taxon>
        <taxon>Strophariaceae</taxon>
        <taxon>Psilocybe</taxon>
    </lineage>
</organism>